<dbReference type="SUPFAM" id="SSF51735">
    <property type="entry name" value="NAD(P)-binding Rossmann-fold domains"/>
    <property type="match status" value="1"/>
</dbReference>
<dbReference type="GO" id="GO:0005737">
    <property type="term" value="C:cytoplasm"/>
    <property type="evidence" value="ECO:0007669"/>
    <property type="project" value="TreeGrafter"/>
</dbReference>
<feature type="compositionally biased region" description="Low complexity" evidence="2">
    <location>
        <begin position="457"/>
        <end position="466"/>
    </location>
</feature>
<feature type="region of interest" description="Disordered" evidence="2">
    <location>
        <begin position="390"/>
        <end position="475"/>
    </location>
</feature>
<dbReference type="AlphaFoldDB" id="A0A2P5I7E4"/>
<feature type="compositionally biased region" description="Low complexity" evidence="2">
    <location>
        <begin position="429"/>
        <end position="449"/>
    </location>
</feature>
<dbReference type="InterPro" id="IPR003462">
    <property type="entry name" value="ODC_Mu_crystall"/>
</dbReference>
<name>A0A2P5I7E4_DIAHE</name>
<dbReference type="PANTHER" id="PTHR13812:SF19">
    <property type="entry name" value="KETIMINE REDUCTASE MU-CRYSTALLIN"/>
    <property type="match status" value="1"/>
</dbReference>
<dbReference type="Gene3D" id="3.40.50.720">
    <property type="entry name" value="NAD(P)-binding Rossmann-like Domain"/>
    <property type="match status" value="1"/>
</dbReference>
<dbReference type="FunCoup" id="A0A2P5I7E4">
    <property type="interactions" value="7"/>
</dbReference>
<dbReference type="STRING" id="158607.A0A2P5I7E4"/>
<dbReference type="PANTHER" id="PTHR13812">
    <property type="entry name" value="KETIMINE REDUCTASE MU-CRYSTALLIN"/>
    <property type="match status" value="1"/>
</dbReference>
<gene>
    <name evidence="3" type="ORF">DHEL01_v203179</name>
</gene>
<sequence>MSLTVLTDEQIRLLLESLTADELESFIENLKGALHDYSNGSQVPGGESDIHQPHRQSVHSSRTGATTLFMPSSSPAGVGVKVITLSPPRSKQDDEAGTEGKPKIKPVGSITLFSETGQPVGVLHASTLTAFRTALASACLVVRRNRIHTVTAFGSGEQAFWHIRLALMLRGSTIRQVNVINRRFSDSCKHIMKRLYAVPNAVKEREGWRDAQVGILTPGYGEFDRLLKDQVRAADVIFCCTPSKEPLFDHTFLTNGGGRRKGRLIIAIGSYTPDMLEIPLEVISQAVKKHEPGHRHFHKHATEGGVIIVDTLDGALHEAGEVIQGGLAPIQLIDLLEDIFLKGVFLNGDLSGMNSLVATSFEIALAIRTLTQRRLGELVMLHRIKMDEESSSDDTGSLISSSGTSTAPSSDLEKLDLSSGPSMSSVFNSSATTLSDDADSSRPPSRPGSLFHRRKGSSSTNNSSDTGAKKKKEREDHLCRWLQGGNVIYKSVGLGLMDLTVGMKVIEFARDKGVGVHVPGF</sequence>
<dbReference type="Gene3D" id="3.30.1780.10">
    <property type="entry name" value="ornithine cyclodeaminase, domain 1"/>
    <property type="match status" value="1"/>
</dbReference>
<feature type="compositionally biased region" description="Polar residues" evidence="2">
    <location>
        <begin position="419"/>
        <end position="428"/>
    </location>
</feature>
<comment type="similarity">
    <text evidence="1">Belongs to the ornithine cyclodeaminase/mu-crystallin family.</text>
</comment>
<evidence type="ECO:0000313" key="3">
    <source>
        <dbReference type="EMBL" id="POS78416.1"/>
    </source>
</evidence>
<dbReference type="InParanoid" id="A0A2P5I7E4"/>
<protein>
    <submittedName>
        <fullName evidence="3">PrnX protein</fullName>
    </submittedName>
</protein>
<dbReference type="InterPro" id="IPR023401">
    <property type="entry name" value="ODC_N"/>
</dbReference>
<comment type="caution">
    <text evidence="3">The sequence shown here is derived from an EMBL/GenBank/DDBJ whole genome shotgun (WGS) entry which is preliminary data.</text>
</comment>
<evidence type="ECO:0000313" key="4">
    <source>
        <dbReference type="Proteomes" id="UP000094444"/>
    </source>
</evidence>
<dbReference type="Proteomes" id="UP000094444">
    <property type="component" value="Unassembled WGS sequence"/>
</dbReference>
<feature type="compositionally biased region" description="Low complexity" evidence="2">
    <location>
        <begin position="393"/>
        <end position="410"/>
    </location>
</feature>
<dbReference type="OrthoDB" id="41492at2759"/>
<evidence type="ECO:0000256" key="2">
    <source>
        <dbReference type="SAM" id="MobiDB-lite"/>
    </source>
</evidence>
<dbReference type="FunFam" id="3.40.50.720:FF:000577">
    <property type="entry name" value="Proline utilization protein PrnX, putative"/>
    <property type="match status" value="1"/>
</dbReference>
<keyword evidence="4" id="KW-1185">Reference proteome</keyword>
<dbReference type="EMBL" id="MAVT02000187">
    <property type="protein sequence ID" value="POS78416.1"/>
    <property type="molecule type" value="Genomic_DNA"/>
</dbReference>
<reference evidence="3" key="1">
    <citation type="submission" date="2017-09" db="EMBL/GenBank/DDBJ databases">
        <title>Polyketide synthases of a Diaporthe helianthi virulent isolate.</title>
        <authorList>
            <person name="Baroncelli R."/>
        </authorList>
    </citation>
    <scope>NUCLEOTIDE SEQUENCE [LARGE SCALE GENOMIC DNA]</scope>
    <source>
        <strain evidence="3">7/96</strain>
    </source>
</reference>
<evidence type="ECO:0000256" key="1">
    <source>
        <dbReference type="ARBA" id="ARBA00008903"/>
    </source>
</evidence>
<accession>A0A2P5I7E4</accession>
<proteinExistence type="inferred from homology"/>
<dbReference type="InterPro" id="IPR036291">
    <property type="entry name" value="NAD(P)-bd_dom_sf"/>
</dbReference>
<organism evidence="3 4">
    <name type="scientific">Diaporthe helianthi</name>
    <dbReference type="NCBI Taxonomy" id="158607"/>
    <lineage>
        <taxon>Eukaryota</taxon>
        <taxon>Fungi</taxon>
        <taxon>Dikarya</taxon>
        <taxon>Ascomycota</taxon>
        <taxon>Pezizomycotina</taxon>
        <taxon>Sordariomycetes</taxon>
        <taxon>Sordariomycetidae</taxon>
        <taxon>Diaporthales</taxon>
        <taxon>Diaporthaceae</taxon>
        <taxon>Diaporthe</taxon>
    </lineage>
</organism>